<name>A0ABQ9MLL3_HEVBR</name>
<keyword evidence="1" id="KW-1133">Transmembrane helix</keyword>
<comment type="caution">
    <text evidence="2">The sequence shown here is derived from an EMBL/GenBank/DDBJ whole genome shotgun (WGS) entry which is preliminary data.</text>
</comment>
<dbReference type="Proteomes" id="UP001174677">
    <property type="component" value="Chromosome 5"/>
</dbReference>
<feature type="transmembrane region" description="Helical" evidence="1">
    <location>
        <begin position="7"/>
        <end position="33"/>
    </location>
</feature>
<sequence length="133" mass="14690">MLTVHRFALLSHLSSINNLSSLYFSCLLIISFINSNMVHKGFLSVRLLLLFLGFSFVLSSLAVPSTRSLKSTEENPSSVQDFLTQDAMDLNLVEEQVLDLGEGYINGRMDLESTDYPGTGANNHHDPKTPGRA</sequence>
<feature type="transmembrane region" description="Helical" evidence="1">
    <location>
        <begin position="45"/>
        <end position="63"/>
    </location>
</feature>
<dbReference type="PANTHER" id="PTHR33474:SF28">
    <property type="entry name" value="OS01G0815400 PROTEIN"/>
    <property type="match status" value="1"/>
</dbReference>
<dbReference type="PANTHER" id="PTHR33474">
    <property type="entry name" value="TRANSMEMBRANE PROTEIN"/>
    <property type="match status" value="1"/>
</dbReference>
<keyword evidence="1" id="KW-0472">Membrane</keyword>
<gene>
    <name evidence="2" type="ORF">P3X46_008176</name>
</gene>
<proteinExistence type="predicted"/>
<evidence type="ECO:0000313" key="2">
    <source>
        <dbReference type="EMBL" id="KAJ9179860.1"/>
    </source>
</evidence>
<dbReference type="EMBL" id="JARPOI010000005">
    <property type="protein sequence ID" value="KAJ9179860.1"/>
    <property type="molecule type" value="Genomic_DNA"/>
</dbReference>
<protein>
    <submittedName>
        <fullName evidence="2">Uncharacterized protein</fullName>
    </submittedName>
</protein>
<accession>A0ABQ9MLL3</accession>
<evidence type="ECO:0000313" key="3">
    <source>
        <dbReference type="Proteomes" id="UP001174677"/>
    </source>
</evidence>
<keyword evidence="1" id="KW-0812">Transmembrane</keyword>
<reference evidence="2" key="1">
    <citation type="journal article" date="2023" name="Plant Biotechnol. J.">
        <title>Chromosome-level wild Hevea brasiliensis genome provides new tools for genomic-assisted breeding and valuable loci to elevate rubber yield.</title>
        <authorList>
            <person name="Cheng H."/>
            <person name="Song X."/>
            <person name="Hu Y."/>
            <person name="Wu T."/>
            <person name="Yang Q."/>
            <person name="An Z."/>
            <person name="Feng S."/>
            <person name="Deng Z."/>
            <person name="Wu W."/>
            <person name="Zeng X."/>
            <person name="Tu M."/>
            <person name="Wang X."/>
            <person name="Huang H."/>
        </authorList>
    </citation>
    <scope>NUCLEOTIDE SEQUENCE</scope>
    <source>
        <strain evidence="2">MT/VB/25A 57/8</strain>
    </source>
</reference>
<evidence type="ECO:0000256" key="1">
    <source>
        <dbReference type="SAM" id="Phobius"/>
    </source>
</evidence>
<keyword evidence="3" id="KW-1185">Reference proteome</keyword>
<organism evidence="2 3">
    <name type="scientific">Hevea brasiliensis</name>
    <name type="common">Para rubber tree</name>
    <name type="synonym">Siphonia brasiliensis</name>
    <dbReference type="NCBI Taxonomy" id="3981"/>
    <lineage>
        <taxon>Eukaryota</taxon>
        <taxon>Viridiplantae</taxon>
        <taxon>Streptophyta</taxon>
        <taxon>Embryophyta</taxon>
        <taxon>Tracheophyta</taxon>
        <taxon>Spermatophyta</taxon>
        <taxon>Magnoliopsida</taxon>
        <taxon>eudicotyledons</taxon>
        <taxon>Gunneridae</taxon>
        <taxon>Pentapetalae</taxon>
        <taxon>rosids</taxon>
        <taxon>fabids</taxon>
        <taxon>Malpighiales</taxon>
        <taxon>Euphorbiaceae</taxon>
        <taxon>Crotonoideae</taxon>
        <taxon>Micrandreae</taxon>
        <taxon>Hevea</taxon>
    </lineage>
</organism>